<evidence type="ECO:0000313" key="2">
    <source>
        <dbReference type="Proteomes" id="UP000022910"/>
    </source>
</evidence>
<accession>A0A015JLM5</accession>
<evidence type="ECO:0000313" key="1">
    <source>
        <dbReference type="EMBL" id="EXX55844.1"/>
    </source>
</evidence>
<comment type="caution">
    <text evidence="1">The sequence shown here is derived from an EMBL/GenBank/DDBJ whole genome shotgun (WGS) entry which is preliminary data.</text>
</comment>
<keyword evidence="2" id="KW-1185">Reference proteome</keyword>
<dbReference type="HOGENOM" id="CLU_174219_1_0_1"/>
<dbReference type="Proteomes" id="UP000022910">
    <property type="component" value="Unassembled WGS sequence"/>
</dbReference>
<dbReference type="EMBL" id="JEMT01027938">
    <property type="protein sequence ID" value="EXX55844.1"/>
    <property type="molecule type" value="Genomic_DNA"/>
</dbReference>
<proteinExistence type="predicted"/>
<name>A0A015JLM5_RHIIW</name>
<protein>
    <submittedName>
        <fullName evidence="1">Uncharacterized protein</fullName>
    </submittedName>
</protein>
<sequence length="81" mass="9541">MSTFESYFGQNAIISYIRKQKNKASYWGFLNNYHKIIVTSIFSDNTMFSDDWNELNNTWIAHFINEGKIIPGFKDKGGHLW</sequence>
<gene>
    <name evidence="1" type="ORF">RirG_221630</name>
</gene>
<dbReference type="AlphaFoldDB" id="A0A015JLM5"/>
<organism evidence="1 2">
    <name type="scientific">Rhizophagus irregularis (strain DAOM 197198w)</name>
    <name type="common">Glomus intraradices</name>
    <dbReference type="NCBI Taxonomy" id="1432141"/>
    <lineage>
        <taxon>Eukaryota</taxon>
        <taxon>Fungi</taxon>
        <taxon>Fungi incertae sedis</taxon>
        <taxon>Mucoromycota</taxon>
        <taxon>Glomeromycotina</taxon>
        <taxon>Glomeromycetes</taxon>
        <taxon>Glomerales</taxon>
        <taxon>Glomeraceae</taxon>
        <taxon>Rhizophagus</taxon>
    </lineage>
</organism>
<reference evidence="1 2" key="1">
    <citation type="submission" date="2014-02" db="EMBL/GenBank/DDBJ databases">
        <title>Single nucleus genome sequencing reveals high similarity among nuclei of an endomycorrhizal fungus.</title>
        <authorList>
            <person name="Lin K."/>
            <person name="Geurts R."/>
            <person name="Zhang Z."/>
            <person name="Limpens E."/>
            <person name="Saunders D.G."/>
            <person name="Mu D."/>
            <person name="Pang E."/>
            <person name="Cao H."/>
            <person name="Cha H."/>
            <person name="Lin T."/>
            <person name="Zhou Q."/>
            <person name="Shang Y."/>
            <person name="Li Y."/>
            <person name="Ivanov S."/>
            <person name="Sharma T."/>
            <person name="Velzen R.V."/>
            <person name="Ruijter N.D."/>
            <person name="Aanen D.K."/>
            <person name="Win J."/>
            <person name="Kamoun S."/>
            <person name="Bisseling T."/>
            <person name="Huang S."/>
        </authorList>
    </citation>
    <scope>NUCLEOTIDE SEQUENCE [LARGE SCALE GENOMIC DNA]</scope>
    <source>
        <strain evidence="2">DAOM197198w</strain>
    </source>
</reference>